<organism evidence="2 3">
    <name type="scientific">Cadophora malorum</name>
    <dbReference type="NCBI Taxonomy" id="108018"/>
    <lineage>
        <taxon>Eukaryota</taxon>
        <taxon>Fungi</taxon>
        <taxon>Dikarya</taxon>
        <taxon>Ascomycota</taxon>
        <taxon>Pezizomycotina</taxon>
        <taxon>Leotiomycetes</taxon>
        <taxon>Helotiales</taxon>
        <taxon>Ploettnerulaceae</taxon>
        <taxon>Cadophora</taxon>
    </lineage>
</organism>
<comment type="caution">
    <text evidence="2">The sequence shown here is derived from an EMBL/GenBank/DDBJ whole genome shotgun (WGS) entry which is preliminary data.</text>
</comment>
<proteinExistence type="predicted"/>
<evidence type="ECO:0000256" key="1">
    <source>
        <dbReference type="SAM" id="MobiDB-lite"/>
    </source>
</evidence>
<keyword evidence="3" id="KW-1185">Reference proteome</keyword>
<sequence length="242" mass="26564">MHSVHSAIPSYCANPASDETASLANDATTPSDTSHDASQPRLITYTRLQDSKEDIRGAHQRLNDTWTSQSVGSTAQVDDAGCDASLLTQQALHQHNAENRLANFKPTKNHSHESYHMYSGYQGGTTRYASILDGHECPNEHVEPYSYPRQSPGFHLPFALVKGDGQYGDEDTQLHFSPVTHQDVHPYPTYITEADLHDYLADAGVHNDLSYTKSLSTSSCPNEGYFQQVSVAYAGIGAQFSS</sequence>
<gene>
    <name evidence="2" type="ORF">IFR04_013117</name>
</gene>
<accession>A0A8H7T608</accession>
<name>A0A8H7T608_9HELO</name>
<evidence type="ECO:0000313" key="3">
    <source>
        <dbReference type="Proteomes" id="UP000664132"/>
    </source>
</evidence>
<dbReference type="AlphaFoldDB" id="A0A8H7T608"/>
<dbReference type="OrthoDB" id="3487564at2759"/>
<protein>
    <submittedName>
        <fullName evidence="2">Uncharacterized protein</fullName>
    </submittedName>
</protein>
<feature type="compositionally biased region" description="Polar residues" evidence="1">
    <location>
        <begin position="21"/>
        <end position="32"/>
    </location>
</feature>
<feature type="region of interest" description="Disordered" evidence="1">
    <location>
        <begin position="21"/>
        <end position="40"/>
    </location>
</feature>
<dbReference type="EMBL" id="JAFJYH010000297">
    <property type="protein sequence ID" value="KAG4413767.1"/>
    <property type="molecule type" value="Genomic_DNA"/>
</dbReference>
<reference evidence="2" key="1">
    <citation type="submission" date="2021-02" db="EMBL/GenBank/DDBJ databases">
        <title>Genome sequence Cadophora malorum strain M34.</title>
        <authorList>
            <person name="Stefanovic E."/>
            <person name="Vu D."/>
            <person name="Scully C."/>
            <person name="Dijksterhuis J."/>
            <person name="Roader J."/>
            <person name="Houbraken J."/>
        </authorList>
    </citation>
    <scope>NUCLEOTIDE SEQUENCE</scope>
    <source>
        <strain evidence="2">M34</strain>
    </source>
</reference>
<evidence type="ECO:0000313" key="2">
    <source>
        <dbReference type="EMBL" id="KAG4413767.1"/>
    </source>
</evidence>
<dbReference type="Proteomes" id="UP000664132">
    <property type="component" value="Unassembled WGS sequence"/>
</dbReference>